<feature type="compositionally biased region" description="Basic and acidic residues" evidence="1">
    <location>
        <begin position="340"/>
        <end position="349"/>
    </location>
</feature>
<dbReference type="RefSeq" id="WP_378977081.1">
    <property type="nucleotide sequence ID" value="NZ_JBHTBJ010000055.1"/>
</dbReference>
<keyword evidence="3" id="KW-1185">Reference proteome</keyword>
<reference evidence="3" key="1">
    <citation type="journal article" date="2019" name="Int. J. Syst. Evol. Microbiol.">
        <title>The Global Catalogue of Microorganisms (GCM) 10K type strain sequencing project: providing services to taxonomists for standard genome sequencing and annotation.</title>
        <authorList>
            <consortium name="The Broad Institute Genomics Platform"/>
            <consortium name="The Broad Institute Genome Sequencing Center for Infectious Disease"/>
            <person name="Wu L."/>
            <person name="Ma J."/>
        </authorList>
    </citation>
    <scope>NUCLEOTIDE SEQUENCE [LARGE SCALE GENOMIC DNA]</scope>
    <source>
        <strain evidence="3">XZYJT-10</strain>
    </source>
</reference>
<name>A0ABW2I3Y5_9ACTN</name>
<dbReference type="Proteomes" id="UP001596548">
    <property type="component" value="Unassembled WGS sequence"/>
</dbReference>
<proteinExistence type="predicted"/>
<feature type="region of interest" description="Disordered" evidence="1">
    <location>
        <begin position="331"/>
        <end position="359"/>
    </location>
</feature>
<feature type="region of interest" description="Disordered" evidence="1">
    <location>
        <begin position="138"/>
        <end position="157"/>
    </location>
</feature>
<dbReference type="EMBL" id="JBHTBJ010000055">
    <property type="protein sequence ID" value="MFC7279601.1"/>
    <property type="molecule type" value="Genomic_DNA"/>
</dbReference>
<protein>
    <submittedName>
        <fullName evidence="2">Uncharacterized protein</fullName>
    </submittedName>
</protein>
<gene>
    <name evidence="2" type="ORF">ACFQS1_37035</name>
</gene>
<dbReference type="SUPFAM" id="SSF110849">
    <property type="entry name" value="ParB/Sulfiredoxin"/>
    <property type="match status" value="1"/>
</dbReference>
<evidence type="ECO:0000313" key="3">
    <source>
        <dbReference type="Proteomes" id="UP001596548"/>
    </source>
</evidence>
<accession>A0ABW2I3Y5</accession>
<comment type="caution">
    <text evidence="2">The sequence shown here is derived from an EMBL/GenBank/DDBJ whole genome shotgun (WGS) entry which is preliminary data.</text>
</comment>
<sequence length="411" mass="44525">MADRQPQWFHFGPWVFDIDAALALIAATPRETQQLDVPAWATAYSLHHLDNPQRLAVSLIGPTPDAVDRLYAMSTDLTNPVILGLVRVGDGPPAGLLIDGVHRLYHAWRKGTPHLPAYVLTAEETQAVQHNKLLDPGGTSLISPASRSPHNPHRRSHGATMTHLMPWQRPCNCRCPVHANGTRLTYDEPDCACTITCVTQPITLLADRWGCALFLDQNGGLWQVPALPGGTWDWETPEISTPGTTSTTRAWCSRAGCGSSFTWSRTAKTSTSKPANPRWAARVGGPLAFCASRPLGRQPCTKRLGPPTTSPVTATAPFTRPAAVGLQRAGLPVPDQLRQPAHDRARPADQQRAVPRRPPRALVRARLAAGALGLALRDPVTDGHPLADADALVTKLLSEADARLRVVTHYL</sequence>
<feature type="compositionally biased region" description="Polar residues" evidence="1">
    <location>
        <begin position="140"/>
        <end position="149"/>
    </location>
</feature>
<evidence type="ECO:0000256" key="1">
    <source>
        <dbReference type="SAM" id="MobiDB-lite"/>
    </source>
</evidence>
<evidence type="ECO:0000313" key="2">
    <source>
        <dbReference type="EMBL" id="MFC7279601.1"/>
    </source>
</evidence>
<organism evidence="2 3">
    <name type="scientific">Paractinoplanes rhizophilus</name>
    <dbReference type="NCBI Taxonomy" id="1416877"/>
    <lineage>
        <taxon>Bacteria</taxon>
        <taxon>Bacillati</taxon>
        <taxon>Actinomycetota</taxon>
        <taxon>Actinomycetes</taxon>
        <taxon>Micromonosporales</taxon>
        <taxon>Micromonosporaceae</taxon>
        <taxon>Paractinoplanes</taxon>
    </lineage>
</organism>
<dbReference type="InterPro" id="IPR036086">
    <property type="entry name" value="ParB/Sulfiredoxin_sf"/>
</dbReference>